<dbReference type="Proteomes" id="UP000244338">
    <property type="component" value="Unassembled WGS sequence"/>
</dbReference>
<name>A0A2R6Y115_9BACL</name>
<dbReference type="Pfam" id="PF06267">
    <property type="entry name" value="DUF1028"/>
    <property type="match status" value="1"/>
</dbReference>
<dbReference type="InterPro" id="IPR010430">
    <property type="entry name" value="DUF1028"/>
</dbReference>
<dbReference type="EMBL" id="PEBX01000031">
    <property type="protein sequence ID" value="PTQ56376.1"/>
    <property type="molecule type" value="Genomic_DNA"/>
</dbReference>
<evidence type="ECO:0000313" key="2">
    <source>
        <dbReference type="Proteomes" id="UP000244338"/>
    </source>
</evidence>
<reference evidence="2" key="1">
    <citation type="journal article" date="2018" name="Sci. Rep.">
        <title>Lignite coal burning seam in the remote Altai Mountains harbors a hydrogen-driven thermophilic microbial community.</title>
        <authorList>
            <person name="Kadnikov V.V."/>
            <person name="Mardanov A.V."/>
            <person name="Ivasenko D.A."/>
            <person name="Antsiferov D.V."/>
            <person name="Beletsky A.V."/>
            <person name="Karnachuk O.V."/>
            <person name="Ravin N.V."/>
        </authorList>
    </citation>
    <scope>NUCLEOTIDE SEQUENCE [LARGE SCALE GENOMIC DNA]</scope>
</reference>
<organism evidence="1 2">
    <name type="scientific">Candidatus Carbonibacillus altaicus</name>
    <dbReference type="NCBI Taxonomy" id="2163959"/>
    <lineage>
        <taxon>Bacteria</taxon>
        <taxon>Bacillati</taxon>
        <taxon>Bacillota</taxon>
        <taxon>Bacilli</taxon>
        <taxon>Bacillales</taxon>
        <taxon>Candidatus Carbonibacillus</taxon>
    </lineage>
</organism>
<sequence length="314" mass="33913">MTYSIVAFDPERNEMGVAVASKFLAVGSIVPWVKAEVGAVATQAWANPQYGPEGLHLLEQGYGAEEVVRRLTEQDAEREVRQLGVVDRHGGSASFTGSAAHAWAGGYHEANMAVQGNILAGEAVIQAMVKAFKETTGPLQRRLFAALLAGDEAGGDRRGKQSAAMIVARPQGGYGGLSDIACDLRVDDHPEPVCELGRLLDLHELYMEKTAPEDVLMIDEHLKEELKELLFSLGYWDERSVGGSLDEAGKASKAVGTDGAALGGGIAEVDGENELFYKALLNYHLTENFDERVLSRGKIDRNVLAYMRKVAGRK</sequence>
<evidence type="ECO:0008006" key="3">
    <source>
        <dbReference type="Google" id="ProtNLM"/>
    </source>
</evidence>
<dbReference type="PANTHER" id="PTHR39328:SF1">
    <property type="entry name" value="BLL2871 PROTEIN"/>
    <property type="match status" value="1"/>
</dbReference>
<dbReference type="Gene3D" id="3.60.20.10">
    <property type="entry name" value="Glutamine Phosphoribosylpyrophosphate, subunit 1, domain 1"/>
    <property type="match status" value="1"/>
</dbReference>
<accession>A0A2R6Y115</accession>
<dbReference type="AlphaFoldDB" id="A0A2R6Y115"/>
<proteinExistence type="predicted"/>
<dbReference type="InterPro" id="IPR029055">
    <property type="entry name" value="Ntn_hydrolases_N"/>
</dbReference>
<comment type="caution">
    <text evidence="1">The sequence shown here is derived from an EMBL/GenBank/DDBJ whole genome shotgun (WGS) entry which is preliminary data.</text>
</comment>
<evidence type="ECO:0000313" key="1">
    <source>
        <dbReference type="EMBL" id="PTQ56376.1"/>
    </source>
</evidence>
<dbReference type="PANTHER" id="PTHR39328">
    <property type="entry name" value="BLL2871 PROTEIN"/>
    <property type="match status" value="1"/>
</dbReference>
<gene>
    <name evidence="1" type="ORF">BSOLF_0311</name>
</gene>
<dbReference type="SUPFAM" id="SSF56235">
    <property type="entry name" value="N-terminal nucleophile aminohydrolases (Ntn hydrolases)"/>
    <property type="match status" value="1"/>
</dbReference>
<protein>
    <recommendedName>
        <fullName evidence="3">Peptidoglycan binding domain-containing protein</fullName>
    </recommendedName>
</protein>